<proteinExistence type="predicted"/>
<evidence type="ECO:0000313" key="2">
    <source>
        <dbReference type="Proteomes" id="UP000078542"/>
    </source>
</evidence>
<reference evidence="1 2" key="1">
    <citation type="submission" date="2016-03" db="EMBL/GenBank/DDBJ databases">
        <title>Cyphomyrmex costatus WGS genome.</title>
        <authorList>
            <person name="Nygaard S."/>
            <person name="Hu H."/>
            <person name="Boomsma J."/>
            <person name="Zhang G."/>
        </authorList>
    </citation>
    <scope>NUCLEOTIDE SEQUENCE [LARGE SCALE GENOMIC DNA]</scope>
    <source>
        <strain evidence="1">MS0001</strain>
        <tissue evidence="1">Whole body</tissue>
    </source>
</reference>
<protein>
    <submittedName>
        <fullName evidence="1">Uncharacterized protein</fullName>
    </submittedName>
</protein>
<keyword evidence="2" id="KW-1185">Reference proteome</keyword>
<evidence type="ECO:0000313" key="1">
    <source>
        <dbReference type="EMBL" id="KYN07767.1"/>
    </source>
</evidence>
<sequence length="53" mass="6027">MRRRSSSHQLQPVEFGDTERWGITGTVHLNSFFVGYPRVPTSVATTRFCGLSR</sequence>
<dbReference type="Proteomes" id="UP000078542">
    <property type="component" value="Unassembled WGS sequence"/>
</dbReference>
<dbReference type="AlphaFoldDB" id="A0A195D4G2"/>
<gene>
    <name evidence="1" type="ORF">ALC62_01278</name>
</gene>
<organism evidence="1 2">
    <name type="scientific">Cyphomyrmex costatus</name>
    <dbReference type="NCBI Taxonomy" id="456900"/>
    <lineage>
        <taxon>Eukaryota</taxon>
        <taxon>Metazoa</taxon>
        <taxon>Ecdysozoa</taxon>
        <taxon>Arthropoda</taxon>
        <taxon>Hexapoda</taxon>
        <taxon>Insecta</taxon>
        <taxon>Pterygota</taxon>
        <taxon>Neoptera</taxon>
        <taxon>Endopterygota</taxon>
        <taxon>Hymenoptera</taxon>
        <taxon>Apocrita</taxon>
        <taxon>Aculeata</taxon>
        <taxon>Formicoidea</taxon>
        <taxon>Formicidae</taxon>
        <taxon>Myrmicinae</taxon>
        <taxon>Cyphomyrmex</taxon>
    </lineage>
</organism>
<accession>A0A195D4G2</accession>
<name>A0A195D4G2_9HYME</name>
<dbReference type="EMBL" id="KQ976870">
    <property type="protein sequence ID" value="KYN07767.1"/>
    <property type="molecule type" value="Genomic_DNA"/>
</dbReference>